<dbReference type="PROSITE" id="PS50244">
    <property type="entry name" value="S5A_REDUCTASE"/>
    <property type="match status" value="1"/>
</dbReference>
<evidence type="ECO:0000256" key="9">
    <source>
        <dbReference type="ARBA" id="ARBA00022989"/>
    </source>
</evidence>
<evidence type="ECO:0000256" key="11">
    <source>
        <dbReference type="ARBA" id="ARBA00023098"/>
    </source>
</evidence>
<evidence type="ECO:0000256" key="18">
    <source>
        <dbReference type="SAM" id="Phobius"/>
    </source>
</evidence>
<dbReference type="PIRSF" id="PIRSF015596">
    <property type="entry name" value="5_alpha-SR2"/>
    <property type="match status" value="1"/>
</dbReference>
<feature type="transmembrane region" description="Helical" evidence="18">
    <location>
        <begin position="73"/>
        <end position="91"/>
    </location>
</feature>
<evidence type="ECO:0000256" key="16">
    <source>
        <dbReference type="ARBA" id="ARBA00042579"/>
    </source>
</evidence>
<comment type="caution">
    <text evidence="20">The sequence shown here is derived from an EMBL/GenBank/DDBJ whole genome shotgun (WGS) entry which is preliminary data.</text>
</comment>
<feature type="transmembrane region" description="Helical" evidence="18">
    <location>
        <begin position="6"/>
        <end position="28"/>
    </location>
</feature>
<evidence type="ECO:0000256" key="8">
    <source>
        <dbReference type="ARBA" id="ARBA00022857"/>
    </source>
</evidence>
<evidence type="ECO:0000256" key="10">
    <source>
        <dbReference type="ARBA" id="ARBA00023002"/>
    </source>
</evidence>
<feature type="transmembrane region" description="Helical" evidence="18">
    <location>
        <begin position="103"/>
        <end position="127"/>
    </location>
</feature>
<name>A0ABQ0DTQ5_9EUKA</name>
<comment type="subcellular location">
    <subcellularLocation>
        <location evidence="1">Endoplasmic reticulum membrane</location>
        <topology evidence="1">Multi-pass membrane protein</topology>
    </subcellularLocation>
    <subcellularLocation>
        <location evidence="2">Microsome membrane</location>
    </subcellularLocation>
</comment>
<reference evidence="20 21" key="1">
    <citation type="journal article" date="2019" name="PLoS Negl. Trop. Dis.">
        <title>Whole genome sequencing of Entamoeba nuttalli reveals mammalian host-related molecular signatures and a novel octapeptide-repeat surface protein.</title>
        <authorList>
            <person name="Tanaka M."/>
            <person name="Makiuchi T."/>
            <person name="Komiyama T."/>
            <person name="Shiina T."/>
            <person name="Osaki K."/>
            <person name="Tachibana H."/>
        </authorList>
    </citation>
    <scope>NUCLEOTIDE SEQUENCE [LARGE SCALE GENOMIC DNA]</scope>
    <source>
        <strain evidence="20 21">P19-061405</strain>
    </source>
</reference>
<proteinExistence type="inferred from homology"/>
<evidence type="ECO:0000256" key="1">
    <source>
        <dbReference type="ARBA" id="ARBA00004477"/>
    </source>
</evidence>
<keyword evidence="6" id="KW-0256">Endoplasmic reticulum</keyword>
<keyword evidence="21" id="KW-1185">Reference proteome</keyword>
<dbReference type="Proteomes" id="UP001628156">
    <property type="component" value="Unassembled WGS sequence"/>
</dbReference>
<keyword evidence="8" id="KW-0521">NADP</keyword>
<evidence type="ECO:0000256" key="5">
    <source>
        <dbReference type="ARBA" id="ARBA00022782"/>
    </source>
</evidence>
<evidence type="ECO:0000256" key="14">
    <source>
        <dbReference type="ARBA" id="ARBA00039428"/>
    </source>
</evidence>
<evidence type="ECO:0000256" key="3">
    <source>
        <dbReference type="ARBA" id="ARBA00007742"/>
    </source>
</evidence>
<dbReference type="InterPro" id="IPR001104">
    <property type="entry name" value="3-oxo-5_a-steroid_4-DH_C"/>
</dbReference>
<evidence type="ECO:0000259" key="19">
    <source>
        <dbReference type="Pfam" id="PF02544"/>
    </source>
</evidence>
<dbReference type="PANTHER" id="PTHR10556:SF57">
    <property type="entry name" value="3-OXO-5-ALPHA-STEROID 4-DEHYDROGENASE 1"/>
    <property type="match status" value="1"/>
</dbReference>
<evidence type="ECO:0000256" key="7">
    <source>
        <dbReference type="ARBA" id="ARBA00022848"/>
    </source>
</evidence>
<evidence type="ECO:0000256" key="6">
    <source>
        <dbReference type="ARBA" id="ARBA00022824"/>
    </source>
</evidence>
<comment type="similarity">
    <text evidence="3">Belongs to the steroid 5-alpha reductase family.</text>
</comment>
<protein>
    <recommendedName>
        <fullName evidence="14">3-oxo-5-alpha-steroid 4-dehydrogenase 1</fullName>
    </recommendedName>
    <alternativeName>
        <fullName evidence="15">SR type 1</fullName>
    </alternativeName>
    <alternativeName>
        <fullName evidence="16">Steroid 5-alpha-reductase 1</fullName>
    </alternativeName>
</protein>
<keyword evidence="12 18" id="KW-0472">Membrane</keyword>
<dbReference type="Pfam" id="PF02544">
    <property type="entry name" value="Steroid_dh"/>
    <property type="match status" value="1"/>
</dbReference>
<accession>A0ABQ0DTQ5</accession>
<keyword evidence="10" id="KW-0560">Oxidoreductase</keyword>
<keyword evidence="9 18" id="KW-1133">Transmembrane helix</keyword>
<sequence length="252" mass="29475">MNSESIYYVFLLVMVIIGFIVFVILHYVTAGYGMFQTDKWGVTINNRIGWCIMEIVSMIGMLIFYVYSSVDEIVPKISLILFVIHYFRRSIIFPLRMSKGGKMPIIIMLMGMVFNLCNCYAQAGWLFLYHPPYYYLGWFNTPQCYFGVLIFFVGMAINVHSDEIIRNLRKEGETEHKLPQGGLFDYVTSAQYFGELVEWLGFSIFTLSPGAIVFFLWTFANLMPRARSIHFAYRRKFKNQVGERKILIPFIY</sequence>
<evidence type="ECO:0000256" key="13">
    <source>
        <dbReference type="ARBA" id="ARBA00037789"/>
    </source>
</evidence>
<dbReference type="PANTHER" id="PTHR10556">
    <property type="entry name" value="3-OXO-5-ALPHA-STEROID 4-DEHYDROGENASE"/>
    <property type="match status" value="1"/>
</dbReference>
<organism evidence="20 21">
    <name type="scientific">Entamoeba nuttalli</name>
    <dbReference type="NCBI Taxonomy" id="412467"/>
    <lineage>
        <taxon>Eukaryota</taxon>
        <taxon>Amoebozoa</taxon>
        <taxon>Evosea</taxon>
        <taxon>Archamoebae</taxon>
        <taxon>Mastigamoebida</taxon>
        <taxon>Entamoebidae</taxon>
        <taxon>Entamoeba</taxon>
    </lineage>
</organism>
<evidence type="ECO:0000256" key="2">
    <source>
        <dbReference type="ARBA" id="ARBA00004524"/>
    </source>
</evidence>
<keyword evidence="7" id="KW-0492">Microsome</keyword>
<dbReference type="InterPro" id="IPR039357">
    <property type="entry name" value="SRD5A/TECR"/>
</dbReference>
<gene>
    <name evidence="20" type="ORF">ENUP19_0280G0015</name>
</gene>
<keyword evidence="11" id="KW-0443">Lipid metabolism</keyword>
<evidence type="ECO:0000256" key="12">
    <source>
        <dbReference type="ARBA" id="ARBA00023136"/>
    </source>
</evidence>
<keyword evidence="4 18" id="KW-0812">Transmembrane</keyword>
<evidence type="ECO:0000313" key="21">
    <source>
        <dbReference type="Proteomes" id="UP001628156"/>
    </source>
</evidence>
<dbReference type="EMBL" id="BAAFRS010000280">
    <property type="protein sequence ID" value="GAB1226230.1"/>
    <property type="molecule type" value="Genomic_DNA"/>
</dbReference>
<keyword evidence="5" id="KW-0221">Differentiation</keyword>
<dbReference type="Gene3D" id="1.20.120.1630">
    <property type="match status" value="1"/>
</dbReference>
<evidence type="ECO:0000256" key="4">
    <source>
        <dbReference type="ARBA" id="ARBA00022692"/>
    </source>
</evidence>
<comment type="function">
    <text evidence="13">Converts testosterone into 5-alpha-dihydrotestosterone and progesterone or corticosterone into their corresponding 5-alpha-3-oxosteroids. It plays a central role in sexual differentiation and androgen physiology.</text>
</comment>
<feature type="transmembrane region" description="Helical" evidence="18">
    <location>
        <begin position="200"/>
        <end position="220"/>
    </location>
</feature>
<feature type="transmembrane region" description="Helical" evidence="18">
    <location>
        <begin position="48"/>
        <end position="67"/>
    </location>
</feature>
<dbReference type="InterPro" id="IPR016636">
    <property type="entry name" value="3-oxo-5-alpha-steroid_4-DH"/>
</dbReference>
<evidence type="ECO:0000256" key="15">
    <source>
        <dbReference type="ARBA" id="ARBA00041664"/>
    </source>
</evidence>
<evidence type="ECO:0000313" key="20">
    <source>
        <dbReference type="EMBL" id="GAB1226230.1"/>
    </source>
</evidence>
<comment type="catalytic activity">
    <reaction evidence="17">
        <text>androst-4-ene-3,17-dione + NADPH + H(+) = 5alpha-androstan-3,17-dione + NADP(+)</text>
        <dbReference type="Rhea" id="RHEA:50816"/>
        <dbReference type="ChEBI" id="CHEBI:15378"/>
        <dbReference type="ChEBI" id="CHEBI:15994"/>
        <dbReference type="ChEBI" id="CHEBI:16422"/>
        <dbReference type="ChEBI" id="CHEBI:57783"/>
        <dbReference type="ChEBI" id="CHEBI:58349"/>
    </reaction>
    <physiologicalReaction direction="left-to-right" evidence="17">
        <dbReference type="Rhea" id="RHEA:50817"/>
    </physiologicalReaction>
</comment>
<feature type="domain" description="3-oxo-5-alpha-steroid 4-dehydrogenase C-terminal" evidence="19">
    <location>
        <begin position="102"/>
        <end position="252"/>
    </location>
</feature>
<evidence type="ECO:0000256" key="17">
    <source>
        <dbReference type="ARBA" id="ARBA00049166"/>
    </source>
</evidence>
<feature type="transmembrane region" description="Helical" evidence="18">
    <location>
        <begin position="133"/>
        <end position="157"/>
    </location>
</feature>